<feature type="region of interest" description="Disordered" evidence="1">
    <location>
        <begin position="64"/>
        <end position="202"/>
    </location>
</feature>
<reference evidence="2" key="1">
    <citation type="submission" date="2022-01" db="EMBL/GenBank/DDBJ databases">
        <title>Comparative genomics reveals a dynamic genome evolution in the ectomycorrhizal milk-cap (Lactarius) mushrooms.</title>
        <authorList>
            <consortium name="DOE Joint Genome Institute"/>
            <person name="Lebreton A."/>
            <person name="Tang N."/>
            <person name="Kuo A."/>
            <person name="LaButti K."/>
            <person name="Drula E."/>
            <person name="Barry K."/>
            <person name="Clum A."/>
            <person name="Lipzen A."/>
            <person name="Mousain D."/>
            <person name="Ng V."/>
            <person name="Wang R."/>
            <person name="Wang X."/>
            <person name="Dai Y."/>
            <person name="Henrissat B."/>
            <person name="Grigoriev I.V."/>
            <person name="Guerin-Laguette A."/>
            <person name="Yu F."/>
            <person name="Martin F.M."/>
        </authorList>
    </citation>
    <scope>NUCLEOTIDE SEQUENCE</scope>
    <source>
        <strain evidence="2">QP</strain>
    </source>
</reference>
<feature type="compositionally biased region" description="Basic and acidic residues" evidence="1">
    <location>
        <begin position="101"/>
        <end position="115"/>
    </location>
</feature>
<evidence type="ECO:0000313" key="2">
    <source>
        <dbReference type="EMBL" id="KAH8978346.1"/>
    </source>
</evidence>
<evidence type="ECO:0000313" key="3">
    <source>
        <dbReference type="Proteomes" id="UP001201163"/>
    </source>
</evidence>
<proteinExistence type="predicted"/>
<dbReference type="EMBL" id="JAKELL010000235">
    <property type="protein sequence ID" value="KAH8978346.1"/>
    <property type="molecule type" value="Genomic_DNA"/>
</dbReference>
<name>A0AAD4L696_9AGAM</name>
<protein>
    <submittedName>
        <fullName evidence="2">Uncharacterized protein</fullName>
    </submittedName>
</protein>
<keyword evidence="3" id="KW-1185">Reference proteome</keyword>
<organism evidence="2 3">
    <name type="scientific">Lactarius akahatsu</name>
    <dbReference type="NCBI Taxonomy" id="416441"/>
    <lineage>
        <taxon>Eukaryota</taxon>
        <taxon>Fungi</taxon>
        <taxon>Dikarya</taxon>
        <taxon>Basidiomycota</taxon>
        <taxon>Agaricomycotina</taxon>
        <taxon>Agaricomycetes</taxon>
        <taxon>Russulales</taxon>
        <taxon>Russulaceae</taxon>
        <taxon>Lactarius</taxon>
    </lineage>
</organism>
<evidence type="ECO:0000256" key="1">
    <source>
        <dbReference type="SAM" id="MobiDB-lite"/>
    </source>
</evidence>
<sequence>MIRTHGNTTQTHAYRYTFGDREQTCRPNLSIQVVIHEPAPDHIFSISERYSIKCTIISLSPAFTGSPLDPHPMSSGLEPPERPRPTKRAPSRLFENAELDNETRKKSSDHRDRAAILHHGKCTRRRPRMHSSNASTISAKKRKGLEKVSEKRSRRLYSRLIRGREDGGSAREYPSMPFYPSPPSLSFPITTKKKKKNAKRDE</sequence>
<gene>
    <name evidence="2" type="ORF">EDB92DRAFT_600680</name>
</gene>
<accession>A0AAD4L696</accession>
<feature type="compositionally biased region" description="Basic residues" evidence="1">
    <location>
        <begin position="191"/>
        <end position="202"/>
    </location>
</feature>
<dbReference type="Proteomes" id="UP001201163">
    <property type="component" value="Unassembled WGS sequence"/>
</dbReference>
<dbReference type="AlphaFoldDB" id="A0AAD4L696"/>
<feature type="compositionally biased region" description="Basic residues" evidence="1">
    <location>
        <begin position="116"/>
        <end position="129"/>
    </location>
</feature>
<comment type="caution">
    <text evidence="2">The sequence shown here is derived from an EMBL/GenBank/DDBJ whole genome shotgun (WGS) entry which is preliminary data.</text>
</comment>